<sequence length="842" mass="89564">MSRFDPRGKANRALLAGVSEYDHTAPDPQGVNGQLPAVRHNRTTLEDALHRGGVFGTGEVRTLASPAPDDFTGALRRACREARGLLLLYFAGHAVTSTSGNELHLQMRTARVLTGHGLPGSVSFSQVLGELAESNAEQVVVILDCCYAGNAAGIWHRFDDPKRKKHKILLLMSVQPNRCILGGDADVATPFTRELTRVLDEGGDVWLSDLYTAVKERMAAAKYKAEDEDPQRPQALAPPWDREADVLLAAGPEVPPPSPPGDPRPPWFARLQDLLDRARKAVGRSGRTALAALLAVLATGAGGYGILALTGDSGPCVPSLELRVLVDPDLEPAMRAAADDYVTSDANTTAHGCRRSGITVNSAGAAAVVTALGERTDAWQQPREDENPQRDIGPQPDVWIPATRADVDRVTDAAAQEDRVFALLEPEAEPIAYSPVVLAVPKKLGAGLEPTGQPLSRLLTALDRVDSEVELHRPDPEFTGSALLATTGLYDDADARGAEQSLARVGRPEPSAARLLCTLPADDAVDDRSAALVPEFLLKSGIGCHRATRAPRVAAYPDDVPGLEPAFVRVRWEGGDRDADARDDAVDRFHTWLTGQDGRTVLGGHGFRSATGERDLLDTEPVPKGLTESVRPAKAADPVDMERTLVRYGNAHGPGRVLYLLDSSGSMAGRWDGPSGGPGILKQTLPGLGGEDEYGVWAVHGTGDRTHTELLKFGTHKRSDAEDRLDSAEVRDAEADPHGALLDALAFMRERGTGDDRPQLIVYLTDGEDDGRLTGKALEEVLERAGGAGVPVAMVSLSSSGCDQGRPATGIAEAGRGRCLDTGDDLVPALHDEVAHVGSGEE</sequence>
<dbReference type="EMBL" id="JYJH01000004">
    <property type="protein sequence ID" value="KJK40357.1"/>
    <property type="molecule type" value="Genomic_DNA"/>
</dbReference>
<evidence type="ECO:0000313" key="3">
    <source>
        <dbReference type="Proteomes" id="UP000034786"/>
    </source>
</evidence>
<dbReference type="Pfam" id="PF13531">
    <property type="entry name" value="SBP_bac_11"/>
    <property type="match status" value="1"/>
</dbReference>
<keyword evidence="3" id="KW-1185">Reference proteome</keyword>
<name>A0A0M2GR63_9ACTN</name>
<accession>A0A0M2GR63</accession>
<feature type="region of interest" description="Disordered" evidence="1">
    <location>
        <begin position="378"/>
        <end position="397"/>
    </location>
</feature>
<proteinExistence type="predicted"/>
<evidence type="ECO:0000313" key="2">
    <source>
        <dbReference type="EMBL" id="KJK40357.1"/>
    </source>
</evidence>
<dbReference type="PATRIC" id="fig|284040.3.peg.4988"/>
<dbReference type="STRING" id="284040.UK15_08475"/>
<reference evidence="3" key="1">
    <citation type="submission" date="2015-02" db="EMBL/GenBank/DDBJ databases">
        <authorList>
            <person name="Ju K.-S."/>
            <person name="Doroghazi J.R."/>
            <person name="Metcalf W."/>
        </authorList>
    </citation>
    <scope>NUCLEOTIDE SEQUENCE [LARGE SCALE GENOMIC DNA]</scope>
    <source>
        <strain evidence="3">NRRL B-16380</strain>
    </source>
</reference>
<gene>
    <name evidence="2" type="ORF">UK15_08475</name>
</gene>
<dbReference type="Gene3D" id="3.40.50.410">
    <property type="entry name" value="von Willebrand factor, type A domain"/>
    <property type="match status" value="1"/>
</dbReference>
<organism evidence="2 3">
    <name type="scientific">Streptomyces variegatus</name>
    <dbReference type="NCBI Taxonomy" id="284040"/>
    <lineage>
        <taxon>Bacteria</taxon>
        <taxon>Bacillati</taxon>
        <taxon>Actinomycetota</taxon>
        <taxon>Actinomycetes</taxon>
        <taxon>Kitasatosporales</taxon>
        <taxon>Streptomycetaceae</taxon>
        <taxon>Streptomyces</taxon>
    </lineage>
</organism>
<dbReference type="RefSeq" id="WP_031137459.1">
    <property type="nucleotide sequence ID" value="NZ_JYJH01000004.1"/>
</dbReference>
<dbReference type="Proteomes" id="UP000034786">
    <property type="component" value="Unassembled WGS sequence"/>
</dbReference>
<dbReference type="SUPFAM" id="SSF53300">
    <property type="entry name" value="vWA-like"/>
    <property type="match status" value="1"/>
</dbReference>
<dbReference type="InterPro" id="IPR036465">
    <property type="entry name" value="vWFA_dom_sf"/>
</dbReference>
<comment type="caution">
    <text evidence="2">The sequence shown here is derived from an EMBL/GenBank/DDBJ whole genome shotgun (WGS) entry which is preliminary data.</text>
</comment>
<evidence type="ECO:0000256" key="1">
    <source>
        <dbReference type="SAM" id="MobiDB-lite"/>
    </source>
</evidence>
<protein>
    <submittedName>
        <fullName evidence="2">von Willebrand factor A</fullName>
    </submittedName>
</protein>
<feature type="compositionally biased region" description="Basic and acidic residues" evidence="1">
    <location>
        <begin position="378"/>
        <end position="389"/>
    </location>
</feature>
<dbReference type="Gene3D" id="3.40.50.1460">
    <property type="match status" value="1"/>
</dbReference>
<dbReference type="AlphaFoldDB" id="A0A0M2GR63"/>